<dbReference type="EMBL" id="AMFJ01036128">
    <property type="protein sequence ID" value="EKD25078.1"/>
    <property type="molecule type" value="Genomic_DNA"/>
</dbReference>
<evidence type="ECO:0000259" key="2">
    <source>
        <dbReference type="Pfam" id="PF13462"/>
    </source>
</evidence>
<organism evidence="3">
    <name type="scientific">uncultured bacterium</name>
    <name type="common">gcode 4</name>
    <dbReference type="NCBI Taxonomy" id="1234023"/>
    <lineage>
        <taxon>Bacteria</taxon>
        <taxon>environmental samples</taxon>
    </lineage>
</organism>
<dbReference type="InterPro" id="IPR036249">
    <property type="entry name" value="Thioredoxin-like_sf"/>
</dbReference>
<dbReference type="Pfam" id="PF13462">
    <property type="entry name" value="Thioredoxin_4"/>
    <property type="match status" value="1"/>
</dbReference>
<dbReference type="Gene3D" id="3.40.30.10">
    <property type="entry name" value="Glutaredoxin"/>
    <property type="match status" value="1"/>
</dbReference>
<dbReference type="InterPro" id="IPR012336">
    <property type="entry name" value="Thioredoxin-like_fold"/>
</dbReference>
<accession>K1XXJ0</accession>
<keyword evidence="1" id="KW-0472">Membrane</keyword>
<reference evidence="3" key="1">
    <citation type="journal article" date="2012" name="Science">
        <title>Fermentation, hydrogen, and sulfur metabolism in multiple uncultivated bacterial phyla.</title>
        <authorList>
            <person name="Wrighton K.C."/>
            <person name="Thomas B.C."/>
            <person name="Sharon I."/>
            <person name="Miller C.S."/>
            <person name="Castelle C.J."/>
            <person name="VerBerkmoes N.C."/>
            <person name="Wilkins M.J."/>
            <person name="Hettich R.L."/>
            <person name="Lipton M.S."/>
            <person name="Williams K.H."/>
            <person name="Long P.E."/>
            <person name="Banfield J.F."/>
        </authorList>
    </citation>
    <scope>NUCLEOTIDE SEQUENCE [LARGE SCALE GENOMIC DNA]</scope>
</reference>
<evidence type="ECO:0000256" key="1">
    <source>
        <dbReference type="SAM" id="Phobius"/>
    </source>
</evidence>
<keyword evidence="1" id="KW-0812">Transmembrane</keyword>
<dbReference type="AlphaFoldDB" id="K1XXJ0"/>
<comment type="caution">
    <text evidence="3">The sequence shown here is derived from an EMBL/GenBank/DDBJ whole genome shotgun (WGS) entry which is preliminary data.</text>
</comment>
<gene>
    <name evidence="3" type="ORF">ACD_80C00121G0006</name>
</gene>
<sequence>MTQKQPIQQVLIIVGVAVILVFWFNYFQTNRVISQLQNNEAQKLWWQENYEMVQKLYDSEWFKQQQKAGIQQALGQIEWWTQKPVWETTTPSANSQWDETTATKKISLEQLKRIKDDSLILWNKDAKILIVEYSDLQCPFCKRHFESKTLESIISKYNGNVAKTMRQFPLGFHQYAQKAWEWAECFAQNSAEKYFKFVWAVFAKDLNSNWSDQTIYDVNKELWWNESSFKTCVESWKNTQRIKDQQAEWANLFGITWTPGNVIINTENGEYVVLAWAYPVNQFEAIIDKLLK</sequence>
<dbReference type="SUPFAM" id="SSF52833">
    <property type="entry name" value="Thioredoxin-like"/>
    <property type="match status" value="1"/>
</dbReference>
<proteinExistence type="predicted"/>
<keyword evidence="1" id="KW-1133">Transmembrane helix</keyword>
<dbReference type="Gene3D" id="1.10.40.80">
    <property type="match status" value="1"/>
</dbReference>
<protein>
    <submittedName>
        <fullName evidence="3">DsbA oxidoreductase</fullName>
    </submittedName>
</protein>
<feature type="domain" description="Thioredoxin-like fold" evidence="2">
    <location>
        <begin position="121"/>
        <end position="288"/>
    </location>
</feature>
<feature type="transmembrane region" description="Helical" evidence="1">
    <location>
        <begin position="6"/>
        <end position="27"/>
    </location>
</feature>
<evidence type="ECO:0000313" key="3">
    <source>
        <dbReference type="EMBL" id="EKD25078.1"/>
    </source>
</evidence>
<name>K1XXJ0_9BACT</name>